<gene>
    <name evidence="9" type="ORF">CVO96_06845</name>
</gene>
<name>A0A2K3UX75_9DEIO</name>
<dbReference type="GO" id="GO:0055085">
    <property type="term" value="P:transmembrane transport"/>
    <property type="evidence" value="ECO:0007669"/>
    <property type="project" value="InterPro"/>
</dbReference>
<accession>A0A2K3UX75</accession>
<feature type="transmembrane region" description="Helical" evidence="7">
    <location>
        <begin position="12"/>
        <end position="31"/>
    </location>
</feature>
<dbReference type="CDD" id="cd06261">
    <property type="entry name" value="TM_PBP2"/>
    <property type="match status" value="1"/>
</dbReference>
<evidence type="ECO:0000256" key="1">
    <source>
        <dbReference type="ARBA" id="ARBA00004651"/>
    </source>
</evidence>
<evidence type="ECO:0000313" key="10">
    <source>
        <dbReference type="Proteomes" id="UP000236379"/>
    </source>
</evidence>
<dbReference type="PROSITE" id="PS50928">
    <property type="entry name" value="ABC_TM1"/>
    <property type="match status" value="1"/>
</dbReference>
<keyword evidence="10" id="KW-1185">Reference proteome</keyword>
<dbReference type="EMBL" id="PPPD01000001">
    <property type="protein sequence ID" value="PNY81131.1"/>
    <property type="molecule type" value="Genomic_DNA"/>
</dbReference>
<keyword evidence="6 7" id="KW-0472">Membrane</keyword>
<dbReference type="PANTHER" id="PTHR30193:SF44">
    <property type="entry name" value="LACTOSE TRANSPORT SYSTEM PERMEASE PROTEIN LACF"/>
    <property type="match status" value="1"/>
</dbReference>
<evidence type="ECO:0000256" key="5">
    <source>
        <dbReference type="ARBA" id="ARBA00022989"/>
    </source>
</evidence>
<feature type="transmembrane region" description="Helical" evidence="7">
    <location>
        <begin position="135"/>
        <end position="155"/>
    </location>
</feature>
<dbReference type="Gene3D" id="1.10.3720.10">
    <property type="entry name" value="MetI-like"/>
    <property type="match status" value="1"/>
</dbReference>
<comment type="similarity">
    <text evidence="7">Belongs to the binding-protein-dependent transport system permease family.</text>
</comment>
<comment type="subcellular location">
    <subcellularLocation>
        <location evidence="1 7">Cell membrane</location>
        <topology evidence="1 7">Multi-pass membrane protein</topology>
    </subcellularLocation>
</comment>
<evidence type="ECO:0000256" key="6">
    <source>
        <dbReference type="ARBA" id="ARBA00023136"/>
    </source>
</evidence>
<keyword evidence="2 7" id="KW-0813">Transport</keyword>
<dbReference type="GO" id="GO:0005886">
    <property type="term" value="C:plasma membrane"/>
    <property type="evidence" value="ECO:0007669"/>
    <property type="project" value="UniProtKB-SubCell"/>
</dbReference>
<dbReference type="PANTHER" id="PTHR30193">
    <property type="entry name" value="ABC TRANSPORTER PERMEASE PROTEIN"/>
    <property type="match status" value="1"/>
</dbReference>
<feature type="domain" description="ABC transmembrane type-1" evidence="8">
    <location>
        <begin position="73"/>
        <end position="289"/>
    </location>
</feature>
<dbReference type="SUPFAM" id="SSF161098">
    <property type="entry name" value="MetI-like"/>
    <property type="match status" value="1"/>
</dbReference>
<dbReference type="Pfam" id="PF00528">
    <property type="entry name" value="BPD_transp_1"/>
    <property type="match status" value="1"/>
</dbReference>
<evidence type="ECO:0000256" key="3">
    <source>
        <dbReference type="ARBA" id="ARBA00022475"/>
    </source>
</evidence>
<evidence type="ECO:0000256" key="7">
    <source>
        <dbReference type="RuleBase" id="RU363032"/>
    </source>
</evidence>
<feature type="transmembrane region" description="Helical" evidence="7">
    <location>
        <begin position="270"/>
        <end position="293"/>
    </location>
</feature>
<dbReference type="InterPro" id="IPR035906">
    <property type="entry name" value="MetI-like_sf"/>
</dbReference>
<dbReference type="InterPro" id="IPR000515">
    <property type="entry name" value="MetI-like"/>
</dbReference>
<protein>
    <submittedName>
        <fullName evidence="9">Lactose ABC transporter permease</fullName>
    </submittedName>
</protein>
<proteinExistence type="inferred from homology"/>
<dbReference type="InterPro" id="IPR051393">
    <property type="entry name" value="ABC_transporter_permease"/>
</dbReference>
<reference evidence="9 10" key="1">
    <citation type="submission" date="2018-01" db="EMBL/GenBank/DDBJ databases">
        <title>Deinococcus koreensis sp. nov., a radiation-resistant bacterium isolated from river water.</title>
        <authorList>
            <person name="Choi A."/>
        </authorList>
    </citation>
    <scope>NUCLEOTIDE SEQUENCE [LARGE SCALE GENOMIC DNA]</scope>
    <source>
        <strain evidence="9 10">SJW1-2</strain>
    </source>
</reference>
<dbReference type="OrthoDB" id="9788108at2"/>
<evidence type="ECO:0000256" key="2">
    <source>
        <dbReference type="ARBA" id="ARBA00022448"/>
    </source>
</evidence>
<dbReference type="RefSeq" id="WP_103311574.1">
    <property type="nucleotide sequence ID" value="NZ_PPPD01000001.1"/>
</dbReference>
<evidence type="ECO:0000313" key="9">
    <source>
        <dbReference type="EMBL" id="PNY81131.1"/>
    </source>
</evidence>
<keyword evidence="5 7" id="KW-1133">Transmembrane helix</keyword>
<feature type="transmembrane region" description="Helical" evidence="7">
    <location>
        <begin position="109"/>
        <end position="129"/>
    </location>
</feature>
<sequence length="301" mass="33174">MRVNWRLTLLSYTFLAPALILLAVFTFYPLAYGSYLGFTEYGGARFAQGLPPRWVGLDNFRTLAADDLFRTSLLNSVKYLLVVPALQLASLAVASLVNNSLPGMAFFRAAYYVPVVTSISLAAVMWEWVYNKDGTLNWVLGALHLLPATGAFGWLNNEGSAFWAVMLVTFWRGFGYYMVLYLAGLQNIPAELEEAAVLDGANAWQRFWRITVPLMKPTILLCSLLSTIAALRVLEEVLVLTNGGPLNSTYTALMYVYFKAFQGFNFDYGLASAAGLVVAVVALALSVANFRLFRDSSGENS</sequence>
<keyword evidence="3" id="KW-1003">Cell membrane</keyword>
<keyword evidence="4 7" id="KW-0812">Transmembrane</keyword>
<organism evidence="9 10">
    <name type="scientific">Deinococcus koreensis</name>
    <dbReference type="NCBI Taxonomy" id="2054903"/>
    <lineage>
        <taxon>Bacteria</taxon>
        <taxon>Thermotogati</taxon>
        <taxon>Deinococcota</taxon>
        <taxon>Deinococci</taxon>
        <taxon>Deinococcales</taxon>
        <taxon>Deinococcaceae</taxon>
        <taxon>Deinococcus</taxon>
    </lineage>
</organism>
<feature type="transmembrane region" description="Helical" evidence="7">
    <location>
        <begin position="162"/>
        <end position="183"/>
    </location>
</feature>
<feature type="transmembrane region" description="Helical" evidence="7">
    <location>
        <begin position="214"/>
        <end position="231"/>
    </location>
</feature>
<feature type="transmembrane region" description="Helical" evidence="7">
    <location>
        <begin position="79"/>
        <end position="97"/>
    </location>
</feature>
<feature type="transmembrane region" description="Helical" evidence="7">
    <location>
        <begin position="238"/>
        <end position="258"/>
    </location>
</feature>
<dbReference type="Proteomes" id="UP000236379">
    <property type="component" value="Unassembled WGS sequence"/>
</dbReference>
<dbReference type="AlphaFoldDB" id="A0A2K3UX75"/>
<evidence type="ECO:0000259" key="8">
    <source>
        <dbReference type="PROSITE" id="PS50928"/>
    </source>
</evidence>
<comment type="caution">
    <text evidence="9">The sequence shown here is derived from an EMBL/GenBank/DDBJ whole genome shotgun (WGS) entry which is preliminary data.</text>
</comment>
<evidence type="ECO:0000256" key="4">
    <source>
        <dbReference type="ARBA" id="ARBA00022692"/>
    </source>
</evidence>